<evidence type="ECO:0000259" key="6">
    <source>
        <dbReference type="Pfam" id="PF03931"/>
    </source>
</evidence>
<feature type="domain" description="SKP1 component POZ" evidence="6">
    <location>
        <begin position="240"/>
        <end position="299"/>
    </location>
</feature>
<feature type="compositionally biased region" description="Low complexity" evidence="4">
    <location>
        <begin position="617"/>
        <end position="636"/>
    </location>
</feature>
<dbReference type="AlphaFoldDB" id="A0A0E0LNN2"/>
<dbReference type="Pfam" id="PF03931">
    <property type="entry name" value="Skp1_POZ"/>
    <property type="match status" value="4"/>
</dbReference>
<feature type="domain" description="SKP1 component POZ" evidence="6">
    <location>
        <begin position="680"/>
        <end position="737"/>
    </location>
</feature>
<dbReference type="UniPathway" id="UPA00143"/>
<feature type="compositionally biased region" description="Basic and acidic residues" evidence="4">
    <location>
        <begin position="378"/>
        <end position="393"/>
    </location>
</feature>
<feature type="domain" description="SKP1 component POZ" evidence="6">
    <location>
        <begin position="45"/>
        <end position="103"/>
    </location>
</feature>
<feature type="compositionally biased region" description="Basic and acidic residues" evidence="4">
    <location>
        <begin position="33"/>
        <end position="42"/>
    </location>
</feature>
<feature type="compositionally biased region" description="Basic and acidic residues" evidence="4">
    <location>
        <begin position="49"/>
        <end position="59"/>
    </location>
</feature>
<dbReference type="HOGENOM" id="CLU_351753_0_0_1"/>
<evidence type="ECO:0000256" key="2">
    <source>
        <dbReference type="ARBA" id="ARBA00009993"/>
    </source>
</evidence>
<comment type="similarity">
    <text evidence="2">Belongs to the SKP1 family.</text>
</comment>
<dbReference type="Proteomes" id="UP000026962">
    <property type="component" value="Chromosome 7"/>
</dbReference>
<feature type="region of interest" description="Disordered" evidence="4">
    <location>
        <begin position="370"/>
        <end position="396"/>
    </location>
</feature>
<feature type="region of interest" description="Disordered" evidence="4">
    <location>
        <begin position="1"/>
        <end position="59"/>
    </location>
</feature>
<accession>A0A0E0LNN2</accession>
<sequence>MAAGKGKGKEREGDMAAAAEKKGEGAMASRGAAGERAEESGGRRTIHLKSKDGKQHDVTEASARLSKTIAGMILAGGSADQYIPTPDVDYKTLRMVMQYCNEHAADDTDDEKDLKEWDEGFVNALDQDALFDVIAAANYLDIDDLLNLTCKRVADTIKGKTPEEIRKEFNIDAVVEEGEGAMSPEVVEKLVSQAVVDKALWEAFEKVVSEAVEKKRARAMASESEAVEKEEEQQEESARMITLKSSDDGEAVKVKEASARLSKTIGNIIDDGRGDEAIPLPDVSYKTLKKVIEYCDEHANSKSDTDEKKEELKNWEKAFIDELAADEDSLIKVIMASNYLKIDGLHNLASQCKTTEQIGKALTIDIELGDNEEEMQEEETRPENEKGKGKEGEGAMASEAVEKVVSDAAVEKALWEAFEKVAVEKKGEGGATVSGVVGKLVSEAFEKVVVEETVSEALEQLVFDSPEKVVPKVAEEEESGRMITLKSSDGKAVKVKEASARLSKTIGNIIDDGRGDEAIPLLVVSYKTLMKVIEYCDEHANNKADTDEQKEELKNWDKAFIDKLGEDNFLLVDVLAASNYLKIIELSNLTCHRVADTSNTCNKTPDAEKTRINLIPANTSASASTSRPSTSTSASDSATRIFGDVFLLTIFYWVQEGENIVPVTCKKNRVGIASDGGGGKITLTSNEGKAFVVTAASARQSTTIGNMIGGGCVDKGFPLPNVDSKTLAKVIKYCDEHGNKKPVTDDEKAALKKFDKDFIAELDGDMDFLYDVTMAANYLHIQGLLELTTQCIADTIKGKTPEEIRTAFNIVIDLNAQDLEEIKEEDTSAF</sequence>
<dbReference type="InterPro" id="IPR016073">
    <property type="entry name" value="Skp1_comp_POZ"/>
</dbReference>
<dbReference type="Gene3D" id="3.30.710.10">
    <property type="entry name" value="Potassium Channel Kv1.1, Chain A"/>
    <property type="match status" value="4"/>
</dbReference>
<organism evidence="7">
    <name type="scientific">Oryza punctata</name>
    <name type="common">Red rice</name>
    <dbReference type="NCBI Taxonomy" id="4537"/>
    <lineage>
        <taxon>Eukaryota</taxon>
        <taxon>Viridiplantae</taxon>
        <taxon>Streptophyta</taxon>
        <taxon>Embryophyta</taxon>
        <taxon>Tracheophyta</taxon>
        <taxon>Spermatophyta</taxon>
        <taxon>Magnoliopsida</taxon>
        <taxon>Liliopsida</taxon>
        <taxon>Poales</taxon>
        <taxon>Poaceae</taxon>
        <taxon>BOP clade</taxon>
        <taxon>Oryzoideae</taxon>
        <taxon>Oryzeae</taxon>
        <taxon>Oryzinae</taxon>
        <taxon>Oryza</taxon>
    </lineage>
</organism>
<dbReference type="GO" id="GO:0006511">
    <property type="term" value="P:ubiquitin-dependent protein catabolic process"/>
    <property type="evidence" value="ECO:0007669"/>
    <property type="project" value="InterPro"/>
</dbReference>
<dbReference type="eggNOG" id="KOG1724">
    <property type="taxonomic scope" value="Eukaryota"/>
</dbReference>
<keyword evidence="8" id="KW-1185">Reference proteome</keyword>
<proteinExistence type="inferred from homology"/>
<dbReference type="InterPro" id="IPR011333">
    <property type="entry name" value="SKP1/BTB/POZ_sf"/>
</dbReference>
<dbReference type="EnsemblPlants" id="OPUNC07G21690.1">
    <property type="protein sequence ID" value="OPUNC07G21690.1"/>
    <property type="gene ID" value="OPUNC07G21690"/>
</dbReference>
<comment type="pathway">
    <text evidence="1">Protein modification; protein ubiquitination.</text>
</comment>
<dbReference type="PANTHER" id="PTHR11165">
    <property type="entry name" value="SKP1"/>
    <property type="match status" value="1"/>
</dbReference>
<evidence type="ECO:0000313" key="7">
    <source>
        <dbReference type="EnsemblPlants" id="OPUNC07G21690.1"/>
    </source>
</evidence>
<name>A0A0E0LNN2_ORYPU</name>
<feature type="domain" description="SKP1 component dimerisation" evidence="5">
    <location>
        <begin position="144"/>
        <end position="172"/>
    </location>
</feature>
<dbReference type="FunFam" id="3.30.710.10:FF:000161">
    <property type="entry name" value="Os07g0625400 protein"/>
    <property type="match status" value="2"/>
</dbReference>
<dbReference type="Pfam" id="PF01466">
    <property type="entry name" value="Skp1"/>
    <property type="match status" value="2"/>
</dbReference>
<evidence type="ECO:0000256" key="1">
    <source>
        <dbReference type="ARBA" id="ARBA00004906"/>
    </source>
</evidence>
<reference evidence="7" key="1">
    <citation type="submission" date="2015-04" db="UniProtKB">
        <authorList>
            <consortium name="EnsemblPlants"/>
        </authorList>
    </citation>
    <scope>IDENTIFICATION</scope>
</reference>
<feature type="domain" description="SKP1 component POZ" evidence="6">
    <location>
        <begin position="482"/>
        <end position="540"/>
    </location>
</feature>
<dbReference type="InterPro" id="IPR016072">
    <property type="entry name" value="Skp1_comp_dimer"/>
</dbReference>
<feature type="region of interest" description="Disordered" evidence="4">
    <location>
        <begin position="612"/>
        <end position="636"/>
    </location>
</feature>
<reference evidence="7" key="2">
    <citation type="submission" date="2018-05" db="EMBL/GenBank/DDBJ databases">
        <title>OpunRS2 (Oryza punctata Reference Sequence Version 2).</title>
        <authorList>
            <person name="Zhang J."/>
            <person name="Kudrna D."/>
            <person name="Lee S."/>
            <person name="Talag J."/>
            <person name="Welchert J."/>
            <person name="Wing R.A."/>
        </authorList>
    </citation>
    <scope>NUCLEOTIDE SEQUENCE [LARGE SCALE GENOMIC DNA]</scope>
</reference>
<keyword evidence="3" id="KW-0833">Ubl conjugation pathway</keyword>
<dbReference type="SUPFAM" id="SSF54695">
    <property type="entry name" value="POZ domain"/>
    <property type="match status" value="4"/>
</dbReference>
<dbReference type="InterPro" id="IPR036296">
    <property type="entry name" value="SKP1-like_dim_sf"/>
</dbReference>
<dbReference type="SUPFAM" id="SSF81382">
    <property type="entry name" value="Skp1 dimerisation domain-like"/>
    <property type="match status" value="4"/>
</dbReference>
<evidence type="ECO:0000313" key="8">
    <source>
        <dbReference type="Proteomes" id="UP000026962"/>
    </source>
</evidence>
<dbReference type="SMART" id="SM00512">
    <property type="entry name" value="Skp1"/>
    <property type="match status" value="4"/>
</dbReference>
<evidence type="ECO:0000256" key="3">
    <source>
        <dbReference type="ARBA" id="ARBA00022786"/>
    </source>
</evidence>
<dbReference type="InterPro" id="IPR016897">
    <property type="entry name" value="SKP1"/>
</dbReference>
<dbReference type="STRING" id="4537.A0A0E0LNN2"/>
<feature type="compositionally biased region" description="Basic and acidic residues" evidence="4">
    <location>
        <begin position="7"/>
        <end position="24"/>
    </location>
</feature>
<evidence type="ECO:0000256" key="4">
    <source>
        <dbReference type="SAM" id="MobiDB-lite"/>
    </source>
</evidence>
<dbReference type="GO" id="GO:0016567">
    <property type="term" value="P:protein ubiquitination"/>
    <property type="evidence" value="ECO:0007669"/>
    <property type="project" value="UniProtKB-UniPathway"/>
</dbReference>
<dbReference type="Gramene" id="OPUNC07G21690.1">
    <property type="protein sequence ID" value="OPUNC07G21690.1"/>
    <property type="gene ID" value="OPUNC07G21690"/>
</dbReference>
<protein>
    <recommendedName>
        <fullName evidence="9">SKP1 component POZ domain-containing protein</fullName>
    </recommendedName>
</protein>
<dbReference type="GO" id="GO:0009867">
    <property type="term" value="P:jasmonic acid mediated signaling pathway"/>
    <property type="evidence" value="ECO:0007669"/>
    <property type="project" value="UniProtKB-ARBA"/>
</dbReference>
<evidence type="ECO:0008006" key="9">
    <source>
        <dbReference type="Google" id="ProtNLM"/>
    </source>
</evidence>
<dbReference type="InterPro" id="IPR001232">
    <property type="entry name" value="SKP1-like"/>
</dbReference>
<dbReference type="FunFam" id="3.30.710.10:FF:000124">
    <property type="entry name" value="Protein CBG09126"/>
    <property type="match status" value="2"/>
</dbReference>
<feature type="domain" description="SKP1 component dimerisation" evidence="5">
    <location>
        <begin position="782"/>
        <end position="826"/>
    </location>
</feature>
<evidence type="ECO:0000259" key="5">
    <source>
        <dbReference type="Pfam" id="PF01466"/>
    </source>
</evidence>